<feature type="repeat" description="PPR" evidence="2">
    <location>
        <begin position="299"/>
        <end position="329"/>
    </location>
</feature>
<evidence type="ECO:0000256" key="2">
    <source>
        <dbReference type="PROSITE-ProRule" id="PRU00708"/>
    </source>
</evidence>
<dbReference type="AlphaFoldDB" id="A0A7I8IX20"/>
<dbReference type="NCBIfam" id="TIGR00756">
    <property type="entry name" value="PPR"/>
    <property type="match status" value="4"/>
</dbReference>
<evidence type="ECO:0000256" key="3">
    <source>
        <dbReference type="SAM" id="MobiDB-lite"/>
    </source>
</evidence>
<keyword evidence="5" id="KW-1185">Reference proteome</keyword>
<dbReference type="GO" id="GO:0009451">
    <property type="term" value="P:RNA modification"/>
    <property type="evidence" value="ECO:0007669"/>
    <property type="project" value="InterPro"/>
</dbReference>
<protein>
    <submittedName>
        <fullName evidence="4">Uncharacterized protein</fullName>
    </submittedName>
</protein>
<proteinExistence type="predicted"/>
<dbReference type="InterPro" id="IPR002885">
    <property type="entry name" value="PPR_rpt"/>
</dbReference>
<feature type="repeat" description="PPR" evidence="2">
    <location>
        <begin position="111"/>
        <end position="141"/>
    </location>
</feature>
<keyword evidence="1" id="KW-0677">Repeat</keyword>
<feature type="compositionally biased region" description="Basic and acidic residues" evidence="3">
    <location>
        <begin position="376"/>
        <end position="398"/>
    </location>
</feature>
<reference evidence="4 5" key="1">
    <citation type="submission" date="2019-12" db="EMBL/GenBank/DDBJ databases">
        <authorList>
            <person name="Scholz U."/>
            <person name="Mascher M."/>
            <person name="Fiebig A."/>
        </authorList>
    </citation>
    <scope>NUCLEOTIDE SEQUENCE</scope>
</reference>
<gene>
    <name evidence="4" type="ORF">SI7747_07008930</name>
</gene>
<evidence type="ECO:0000256" key="1">
    <source>
        <dbReference type="ARBA" id="ARBA00022737"/>
    </source>
</evidence>
<evidence type="ECO:0000313" key="5">
    <source>
        <dbReference type="Proteomes" id="UP001189122"/>
    </source>
</evidence>
<accession>A0A7I8IX20</accession>
<dbReference type="Pfam" id="PF01535">
    <property type="entry name" value="PPR"/>
    <property type="match status" value="2"/>
</dbReference>
<dbReference type="Pfam" id="PF13041">
    <property type="entry name" value="PPR_2"/>
    <property type="match status" value="1"/>
</dbReference>
<dbReference type="FunFam" id="1.25.40.10:FF:000158">
    <property type="entry name" value="pentatricopeptide repeat-containing protein At2g33680"/>
    <property type="match status" value="1"/>
</dbReference>
<dbReference type="EMBL" id="CACRZD030000007">
    <property type="protein sequence ID" value="CAA6662545.1"/>
    <property type="molecule type" value="Genomic_DNA"/>
</dbReference>
<feature type="repeat" description="PPR" evidence="2">
    <location>
        <begin position="212"/>
        <end position="246"/>
    </location>
</feature>
<feature type="repeat" description="PPR" evidence="2">
    <location>
        <begin position="142"/>
        <end position="176"/>
    </location>
</feature>
<dbReference type="GO" id="GO:0003723">
    <property type="term" value="F:RNA binding"/>
    <property type="evidence" value="ECO:0007669"/>
    <property type="project" value="InterPro"/>
</dbReference>
<dbReference type="PANTHER" id="PTHR47926:SF453">
    <property type="entry name" value="PENTATRICOPEPTIDE REPEAT (PPR) SUPERFAMILY PROTEIN"/>
    <property type="match status" value="1"/>
</dbReference>
<dbReference type="InterPro" id="IPR046960">
    <property type="entry name" value="PPR_At4g14850-like_plant"/>
</dbReference>
<dbReference type="PROSITE" id="PS51375">
    <property type="entry name" value="PPR"/>
    <property type="match status" value="5"/>
</dbReference>
<feature type="compositionally biased region" description="Acidic residues" evidence="3">
    <location>
        <begin position="350"/>
        <end position="359"/>
    </location>
</feature>
<dbReference type="InterPro" id="IPR011990">
    <property type="entry name" value="TPR-like_helical_dom_sf"/>
</dbReference>
<dbReference type="FunFam" id="1.25.40.10:FF:000348">
    <property type="entry name" value="Pentatricopeptide repeat-containing protein chloroplastic"/>
    <property type="match status" value="1"/>
</dbReference>
<dbReference type="Gene3D" id="1.25.40.10">
    <property type="entry name" value="Tetratricopeptide repeat domain"/>
    <property type="match status" value="3"/>
</dbReference>
<dbReference type="PANTHER" id="PTHR47926">
    <property type="entry name" value="PENTATRICOPEPTIDE REPEAT-CONTAINING PROTEIN"/>
    <property type="match status" value="1"/>
</dbReference>
<dbReference type="Proteomes" id="UP001189122">
    <property type="component" value="Unassembled WGS sequence"/>
</dbReference>
<evidence type="ECO:0000313" key="4">
    <source>
        <dbReference type="EMBL" id="CAA2622976.1"/>
    </source>
</evidence>
<dbReference type="EMBL" id="LR743594">
    <property type="protein sequence ID" value="CAA2622976.1"/>
    <property type="molecule type" value="Genomic_DNA"/>
</dbReference>
<feature type="region of interest" description="Disordered" evidence="3">
    <location>
        <begin position="347"/>
        <end position="402"/>
    </location>
</feature>
<dbReference type="GO" id="GO:0099402">
    <property type="term" value="P:plant organ development"/>
    <property type="evidence" value="ECO:0007669"/>
    <property type="project" value="UniProtKB-ARBA"/>
</dbReference>
<organism evidence="4">
    <name type="scientific">Spirodela intermedia</name>
    <name type="common">Intermediate duckweed</name>
    <dbReference type="NCBI Taxonomy" id="51605"/>
    <lineage>
        <taxon>Eukaryota</taxon>
        <taxon>Viridiplantae</taxon>
        <taxon>Streptophyta</taxon>
        <taxon>Embryophyta</taxon>
        <taxon>Tracheophyta</taxon>
        <taxon>Spermatophyta</taxon>
        <taxon>Magnoliopsida</taxon>
        <taxon>Liliopsida</taxon>
        <taxon>Araceae</taxon>
        <taxon>Lemnoideae</taxon>
        <taxon>Spirodela</taxon>
    </lineage>
</organism>
<sequence>MPAAKEANPAVALNQHVLATLERCGHLRQLKQLQAHLIVLGHGHTQFFSFKLLRFSATSSSSSSIAAVHAQVAKTGFAGDGVVQTSLLDAYAKCLDVDTARRLFDEMAERNVVSWTAMITGYARAGMIGNATTLFEEMPHRDVPAWNAIIAAYSQNGLFSEAVALFRRMIAAAARPNETTVACVLSACGHLGTLLLAKSIHTYTYRNRIGASVFVSNALIDVYGKCGSLKQARNLFDESSQRSLTLWNSMINCSHSTDTAGRHGVTFVGLLNACAHGGMVDEGRRYFRAMVAGYGVERRIEHYGCMVDLLCRAGRFEEAMEVVEGMRAMEPDEVVWGLCSRLQGLRGGEDGGEGGEEAAGDGPGERRLRRAAGESVQRDGEVGGDGRREEGDEGDGGRKLPGCSWIELESEVHRFYSGDRSHPRAGEIVDALQGLAAFLEY</sequence>
<dbReference type="Pfam" id="PF12854">
    <property type="entry name" value="PPR_1"/>
    <property type="match status" value="2"/>
</dbReference>
<name>A0A7I8IX20_SPIIN</name>
<feature type="repeat" description="PPR" evidence="2">
    <location>
        <begin position="80"/>
        <end position="110"/>
    </location>
</feature>